<organism evidence="1">
    <name type="scientific">marine metagenome</name>
    <dbReference type="NCBI Taxonomy" id="408172"/>
    <lineage>
        <taxon>unclassified sequences</taxon>
        <taxon>metagenomes</taxon>
        <taxon>ecological metagenomes</taxon>
    </lineage>
</organism>
<name>A0A382XG52_9ZZZZ</name>
<proteinExistence type="predicted"/>
<gene>
    <name evidence="1" type="ORF">METZ01_LOCUS422698</name>
</gene>
<evidence type="ECO:0000313" key="1">
    <source>
        <dbReference type="EMBL" id="SVD69844.1"/>
    </source>
</evidence>
<feature type="non-terminal residue" evidence="1">
    <location>
        <position position="1"/>
    </location>
</feature>
<dbReference type="EMBL" id="UINC01167369">
    <property type="protein sequence ID" value="SVD69844.1"/>
    <property type="molecule type" value="Genomic_DNA"/>
</dbReference>
<sequence length="121" mass="13930">QEKSWEQITATGKDIGQRWHELAGKYSLPIEIGGLPALVNFSIPHKNWLKYKTLITQEMLKKNYLATNSVYVCTEHTNEIIDEYFEKLDPIFSIIEDCENGRNVAEMLEGPVCHSGFERLN</sequence>
<reference evidence="1" key="1">
    <citation type="submission" date="2018-05" db="EMBL/GenBank/DDBJ databases">
        <authorList>
            <person name="Lanie J.A."/>
            <person name="Ng W.-L."/>
            <person name="Kazmierczak K.M."/>
            <person name="Andrzejewski T.M."/>
            <person name="Davidsen T.M."/>
            <person name="Wayne K.J."/>
            <person name="Tettelin H."/>
            <person name="Glass J.I."/>
            <person name="Rusch D."/>
            <person name="Podicherti R."/>
            <person name="Tsui H.-C.T."/>
            <person name="Winkler M.E."/>
        </authorList>
    </citation>
    <scope>NUCLEOTIDE SEQUENCE</scope>
</reference>
<accession>A0A382XG52</accession>
<dbReference type="AlphaFoldDB" id="A0A382XG52"/>
<protein>
    <submittedName>
        <fullName evidence="1">Uncharacterized protein</fullName>
    </submittedName>
</protein>